<dbReference type="AlphaFoldDB" id="A0A9J6R968"/>
<evidence type="ECO:0000313" key="7">
    <source>
        <dbReference type="EMBL" id="MCZ0702095.1"/>
    </source>
</evidence>
<dbReference type="PANTHER" id="PTHR42792">
    <property type="entry name" value="FLAGELLIN"/>
    <property type="match status" value="1"/>
</dbReference>
<dbReference type="GO" id="GO:0009288">
    <property type="term" value="C:bacterial-type flagellum"/>
    <property type="evidence" value="ECO:0007669"/>
    <property type="project" value="UniProtKB-SubCell"/>
</dbReference>
<protein>
    <recommendedName>
        <fullName evidence="2 4">Flagellin</fullName>
    </recommendedName>
</protein>
<keyword evidence="7" id="KW-0966">Cell projection</keyword>
<dbReference type="InterPro" id="IPR001492">
    <property type="entry name" value="Flagellin"/>
</dbReference>
<name>A0A9J6R968_9BACI</name>
<organism evidence="7 8">
    <name type="scientific">Natronobacillus azotifigens</name>
    <dbReference type="NCBI Taxonomy" id="472978"/>
    <lineage>
        <taxon>Bacteria</taxon>
        <taxon>Bacillati</taxon>
        <taxon>Bacillota</taxon>
        <taxon>Bacilli</taxon>
        <taxon>Bacillales</taxon>
        <taxon>Bacillaceae</taxon>
        <taxon>Natronobacillus</taxon>
    </lineage>
</organism>
<gene>
    <name evidence="7" type="ORF">OWO01_02585</name>
</gene>
<evidence type="ECO:0000256" key="4">
    <source>
        <dbReference type="RuleBase" id="RU362073"/>
    </source>
</evidence>
<dbReference type="SUPFAM" id="SSF64518">
    <property type="entry name" value="Phase 1 flagellin"/>
    <property type="match status" value="1"/>
</dbReference>
<comment type="subcellular location">
    <subcellularLocation>
        <location evidence="4">Secreted</location>
    </subcellularLocation>
    <subcellularLocation>
        <location evidence="4">Bacterial flagellum</location>
    </subcellularLocation>
</comment>
<keyword evidence="8" id="KW-1185">Reference proteome</keyword>
<sequence>MRINHNIGAMFTYRFLVNNYANAQLSLERLSSGLRINRAADDAAGLAISEKMRAQISGLRMAERNAQDGISLLQTAEGALNETHAILQRMRELSVQAANGTYSENDRLAIQQEITLLTDELTQNGNRTEFNKKSLLDGSFTNQRLQIGANAGQSLAITIGDMRAEALGIMEDGAPLDLLTQEGANEAIQRFDAAISKVSTERSKLGATQNRLYHTINNLSTSSENLVAAESRIRDVDMAKEIMNFTKHNILGQASQMMLAQAMNQHQGILQLLG</sequence>
<dbReference type="GO" id="GO:0005576">
    <property type="term" value="C:extracellular region"/>
    <property type="evidence" value="ECO:0007669"/>
    <property type="project" value="UniProtKB-SubCell"/>
</dbReference>
<keyword evidence="4" id="KW-0964">Secreted</keyword>
<evidence type="ECO:0000256" key="2">
    <source>
        <dbReference type="ARBA" id="ARBA00020110"/>
    </source>
</evidence>
<keyword evidence="7" id="KW-0282">Flagellum</keyword>
<dbReference type="Gene3D" id="6.10.10.10">
    <property type="entry name" value="Flagellar export chaperone, C-terminal domain"/>
    <property type="match status" value="1"/>
</dbReference>
<dbReference type="PANTHER" id="PTHR42792:SF2">
    <property type="entry name" value="FLAGELLIN"/>
    <property type="match status" value="1"/>
</dbReference>
<evidence type="ECO:0000259" key="6">
    <source>
        <dbReference type="Pfam" id="PF00700"/>
    </source>
</evidence>
<dbReference type="GO" id="GO:0005198">
    <property type="term" value="F:structural molecule activity"/>
    <property type="evidence" value="ECO:0007669"/>
    <property type="project" value="UniProtKB-UniRule"/>
</dbReference>
<dbReference type="Gene3D" id="1.20.1330.10">
    <property type="entry name" value="f41 fragment of flagellin, N-terminal domain"/>
    <property type="match status" value="1"/>
</dbReference>
<reference evidence="7" key="1">
    <citation type="submission" date="2022-11" db="EMBL/GenBank/DDBJ databases">
        <title>WGS of Natronobacillus azotifigens 24KS-1, an anaerobic diazotrophic haloalkaliphile from soda-rich habitats.</title>
        <authorList>
            <person name="Sorokin D.Y."/>
            <person name="Merkel A.Y."/>
        </authorList>
    </citation>
    <scope>NUCLEOTIDE SEQUENCE</scope>
    <source>
        <strain evidence="7">24KS-1</strain>
    </source>
</reference>
<comment type="function">
    <text evidence="4">Flagellin is the subunit protein which polymerizes to form the filaments of bacterial flagella.</text>
</comment>
<dbReference type="PRINTS" id="PR00207">
    <property type="entry name" value="FLAGELLIN"/>
</dbReference>
<dbReference type="InterPro" id="IPR042187">
    <property type="entry name" value="Flagellin_C_sub2"/>
</dbReference>
<accession>A0A9J6R968</accession>
<evidence type="ECO:0000313" key="8">
    <source>
        <dbReference type="Proteomes" id="UP001084197"/>
    </source>
</evidence>
<comment type="similarity">
    <text evidence="1 4">Belongs to the bacterial flagellin family.</text>
</comment>
<evidence type="ECO:0000256" key="1">
    <source>
        <dbReference type="ARBA" id="ARBA00005709"/>
    </source>
</evidence>
<keyword evidence="7" id="KW-0969">Cilium</keyword>
<dbReference type="EMBL" id="JAPRAT010000003">
    <property type="protein sequence ID" value="MCZ0702095.1"/>
    <property type="molecule type" value="Genomic_DNA"/>
</dbReference>
<feature type="domain" description="Flagellin N-terminal" evidence="5">
    <location>
        <begin position="3"/>
        <end position="141"/>
    </location>
</feature>
<feature type="domain" description="Flagellin C-terminal" evidence="6">
    <location>
        <begin position="189"/>
        <end position="273"/>
    </location>
</feature>
<evidence type="ECO:0000259" key="5">
    <source>
        <dbReference type="Pfam" id="PF00669"/>
    </source>
</evidence>
<keyword evidence="3 4" id="KW-0975">Bacterial flagellum</keyword>
<evidence type="ECO:0000256" key="3">
    <source>
        <dbReference type="ARBA" id="ARBA00023143"/>
    </source>
</evidence>
<dbReference type="InterPro" id="IPR046358">
    <property type="entry name" value="Flagellin_C"/>
</dbReference>
<dbReference type="Pfam" id="PF00669">
    <property type="entry name" value="Flagellin_N"/>
    <property type="match status" value="1"/>
</dbReference>
<dbReference type="Proteomes" id="UP001084197">
    <property type="component" value="Unassembled WGS sequence"/>
</dbReference>
<dbReference type="Pfam" id="PF00700">
    <property type="entry name" value="Flagellin_C"/>
    <property type="match status" value="1"/>
</dbReference>
<dbReference type="RefSeq" id="WP_268778863.1">
    <property type="nucleotide sequence ID" value="NZ_JAPRAT010000003.1"/>
</dbReference>
<dbReference type="InterPro" id="IPR001029">
    <property type="entry name" value="Flagellin_N"/>
</dbReference>
<comment type="caution">
    <text evidence="7">The sequence shown here is derived from an EMBL/GenBank/DDBJ whole genome shotgun (WGS) entry which is preliminary data.</text>
</comment>
<proteinExistence type="inferred from homology"/>